<evidence type="ECO:0000313" key="4">
    <source>
        <dbReference type="EMBL" id="OSY53187.1"/>
    </source>
</evidence>
<evidence type="ECO:0000313" key="5">
    <source>
        <dbReference type="Proteomes" id="UP000194318"/>
    </source>
</evidence>
<dbReference type="EMBL" id="MIFZ01000102">
    <property type="protein sequence ID" value="OSY53187.1"/>
    <property type="molecule type" value="Genomic_DNA"/>
</dbReference>
<dbReference type="RefSeq" id="WP_051839256.1">
    <property type="nucleotide sequence ID" value="NZ_ASYR01000005.1"/>
</dbReference>
<dbReference type="Proteomes" id="UP000731519">
    <property type="component" value="Unassembled WGS sequence"/>
</dbReference>
<dbReference type="Proteomes" id="UP000194318">
    <property type="component" value="Unassembled WGS sequence"/>
</dbReference>
<dbReference type="EMBL" id="ASYR01000005">
    <property type="protein sequence ID" value="KAF0651125.1"/>
    <property type="molecule type" value="Genomic_DNA"/>
</dbReference>
<keyword evidence="2" id="KW-0812">Transmembrane</keyword>
<accession>A0A1Y2P1R3</accession>
<keyword evidence="2" id="KW-1133">Transmembrane helix</keyword>
<evidence type="ECO:0000256" key="1">
    <source>
        <dbReference type="SAM" id="MobiDB-lite"/>
    </source>
</evidence>
<comment type="caution">
    <text evidence="4">The sequence shown here is derived from an EMBL/GenBank/DDBJ whole genome shotgun (WGS) entry which is preliminary data.</text>
</comment>
<feature type="transmembrane region" description="Helical" evidence="2">
    <location>
        <begin position="76"/>
        <end position="96"/>
    </location>
</feature>
<keyword evidence="2" id="KW-0472">Membrane</keyword>
<proteinExistence type="predicted"/>
<reference evidence="3 6" key="1">
    <citation type="submission" date="2013-05" db="EMBL/GenBank/DDBJ databases">
        <title>Genome Sequence of Streptomyces fradiae.</title>
        <authorList>
            <person name="Kirby R."/>
        </authorList>
    </citation>
    <scope>NUCLEOTIDE SEQUENCE [LARGE SCALE GENOMIC DNA]</scope>
    <source>
        <strain evidence="3 6">ATCC 10745</strain>
    </source>
</reference>
<dbReference type="GeneID" id="91404025"/>
<evidence type="ECO:0000313" key="3">
    <source>
        <dbReference type="EMBL" id="KAF0651125.1"/>
    </source>
</evidence>
<feature type="transmembrane region" description="Helical" evidence="2">
    <location>
        <begin position="41"/>
        <end position="64"/>
    </location>
</feature>
<feature type="region of interest" description="Disordered" evidence="1">
    <location>
        <begin position="108"/>
        <end position="129"/>
    </location>
</feature>
<evidence type="ECO:0000313" key="6">
    <source>
        <dbReference type="Proteomes" id="UP000731519"/>
    </source>
</evidence>
<keyword evidence="6" id="KW-1185">Reference proteome</keyword>
<dbReference type="AlphaFoldDB" id="A0A1Y2P1R3"/>
<protein>
    <submittedName>
        <fullName evidence="4">Uncharacterized protein</fullName>
    </submittedName>
</protein>
<organism evidence="4 5">
    <name type="scientific">Streptomyces fradiae ATCC 10745 = DSM 40063</name>
    <dbReference type="NCBI Taxonomy" id="1319510"/>
    <lineage>
        <taxon>Bacteria</taxon>
        <taxon>Bacillati</taxon>
        <taxon>Actinomycetota</taxon>
        <taxon>Actinomycetes</taxon>
        <taxon>Kitasatosporales</taxon>
        <taxon>Streptomycetaceae</taxon>
        <taxon>Streptomyces</taxon>
    </lineage>
</organism>
<name>A0A1Y2P1R3_STRFR</name>
<feature type="transmembrane region" description="Helical" evidence="2">
    <location>
        <begin position="6"/>
        <end position="29"/>
    </location>
</feature>
<gene>
    <name evidence="4" type="ORF">BG846_01149</name>
    <name evidence="3" type="ORF">K701_04955</name>
</gene>
<sequence length="129" mass="13147">MEIAVIVGVGVILVCIIIGTTIALVTLARKAQSGDALSEQIRSIAGMFVVVTAVAALLTVAAWGVQASGKGTEQTVTVLTSAFTAVTSITTAYLGIRAASNTARRAIDRQNRGAEDGGATRVPTSNPPH</sequence>
<reference evidence="4 5" key="2">
    <citation type="submission" date="2016-09" db="EMBL/GenBank/DDBJ databases">
        <title>Streptomyces fradiae DSM40063, a candidate organism with high potential of specific P450 cytochromes.</title>
        <authorList>
            <person name="Grumaz C."/>
            <person name="Vainshtein Y."/>
            <person name="Kirstahler P."/>
            <person name="Sohn K."/>
        </authorList>
    </citation>
    <scope>NUCLEOTIDE SEQUENCE [LARGE SCALE GENOMIC DNA]</scope>
    <source>
        <strain evidence="4 5">DSM 40063</strain>
    </source>
</reference>
<evidence type="ECO:0000256" key="2">
    <source>
        <dbReference type="SAM" id="Phobius"/>
    </source>
</evidence>